<dbReference type="InterPro" id="IPR048020">
    <property type="entry name" value="Transpos_IS3"/>
</dbReference>
<dbReference type="SUPFAM" id="SSF53098">
    <property type="entry name" value="Ribonuclease H-like"/>
    <property type="match status" value="1"/>
</dbReference>
<evidence type="ECO:0000313" key="2">
    <source>
        <dbReference type="EMBL" id="CEO89927.1"/>
    </source>
</evidence>
<reference evidence="3" key="1">
    <citation type="submission" date="2015-01" db="EMBL/GenBank/DDBJ databases">
        <authorList>
            <person name="Manzoor Shahid"/>
            <person name="Zubair Saima"/>
        </authorList>
    </citation>
    <scope>NUCLEOTIDE SEQUENCE [LARGE SCALE GENOMIC DNA]</scope>
    <source>
        <strain evidence="3">Sp3</strain>
    </source>
</reference>
<gene>
    <name evidence="2" type="ORF">SSCH_650009</name>
</gene>
<dbReference type="PANTHER" id="PTHR46889">
    <property type="entry name" value="TRANSPOSASE INSF FOR INSERTION SEQUENCE IS3B-RELATED"/>
    <property type="match status" value="1"/>
</dbReference>
<dbReference type="Proteomes" id="UP000046155">
    <property type="component" value="Unassembled WGS sequence"/>
</dbReference>
<name>A0A0B7MQF0_9FIRM</name>
<keyword evidence="3" id="KW-1185">Reference proteome</keyword>
<dbReference type="InterPro" id="IPR036397">
    <property type="entry name" value="RNaseH_sf"/>
</dbReference>
<dbReference type="PANTHER" id="PTHR46889:SF4">
    <property type="entry name" value="TRANSPOSASE INSO FOR INSERTION SEQUENCE ELEMENT IS911B-RELATED"/>
    <property type="match status" value="1"/>
</dbReference>
<dbReference type="GO" id="GO:0015074">
    <property type="term" value="P:DNA integration"/>
    <property type="evidence" value="ECO:0007669"/>
    <property type="project" value="InterPro"/>
</dbReference>
<sequence length="197" mass="23583">MRVMGIQGICPGPNLSKRLHAQYIHPYLLRGLNVDHPDQVWAVDITYIRLRHGFMYLFVIIDLYSSYIVDYELSTTMDRHWVLECLKRAFKSRKPEIINSDQGSQFTNKDYIELLQTEGIKISMDGKGRALDNIFVERFFRTLKYENIYLNEYETPKALRRGLNQYIRFYNEQRLHESFGYRYPVDYYRQTSLKLAI</sequence>
<dbReference type="Pfam" id="PF13333">
    <property type="entry name" value="rve_2"/>
    <property type="match status" value="1"/>
</dbReference>
<accession>A0A0B7MQF0</accession>
<organism evidence="2 3">
    <name type="scientific">Syntrophaceticus schinkii</name>
    <dbReference type="NCBI Taxonomy" id="499207"/>
    <lineage>
        <taxon>Bacteria</taxon>
        <taxon>Bacillati</taxon>
        <taxon>Bacillota</taxon>
        <taxon>Clostridia</taxon>
        <taxon>Thermoanaerobacterales</taxon>
        <taxon>Thermoanaerobacterales Family III. Incertae Sedis</taxon>
        <taxon>Syntrophaceticus</taxon>
    </lineage>
</organism>
<proteinExistence type="predicted"/>
<dbReference type="InterPro" id="IPR001584">
    <property type="entry name" value="Integrase_cat-core"/>
</dbReference>
<dbReference type="GO" id="GO:0003676">
    <property type="term" value="F:nucleic acid binding"/>
    <property type="evidence" value="ECO:0007669"/>
    <property type="project" value="InterPro"/>
</dbReference>
<dbReference type="Gene3D" id="3.30.420.10">
    <property type="entry name" value="Ribonuclease H-like superfamily/Ribonuclease H"/>
    <property type="match status" value="1"/>
</dbReference>
<dbReference type="EMBL" id="CDRZ01000264">
    <property type="protein sequence ID" value="CEO89927.1"/>
    <property type="molecule type" value="Genomic_DNA"/>
</dbReference>
<dbReference type="AlphaFoldDB" id="A0A0B7MQF0"/>
<feature type="domain" description="Integrase catalytic" evidence="1">
    <location>
        <begin position="33"/>
        <end position="192"/>
    </location>
</feature>
<dbReference type="InterPro" id="IPR012337">
    <property type="entry name" value="RNaseH-like_sf"/>
</dbReference>
<dbReference type="Pfam" id="PF00665">
    <property type="entry name" value="rve"/>
    <property type="match status" value="1"/>
</dbReference>
<protein>
    <submittedName>
        <fullName evidence="2">Integrase catalytic region</fullName>
    </submittedName>
</protein>
<dbReference type="PROSITE" id="PS50994">
    <property type="entry name" value="INTEGRASE"/>
    <property type="match status" value="1"/>
</dbReference>
<dbReference type="InterPro" id="IPR050900">
    <property type="entry name" value="Transposase_IS3/IS150/IS904"/>
</dbReference>
<dbReference type="NCBIfam" id="NF033516">
    <property type="entry name" value="transpos_IS3"/>
    <property type="match status" value="1"/>
</dbReference>
<evidence type="ECO:0000259" key="1">
    <source>
        <dbReference type="PROSITE" id="PS50994"/>
    </source>
</evidence>
<evidence type="ECO:0000313" key="3">
    <source>
        <dbReference type="Proteomes" id="UP000046155"/>
    </source>
</evidence>